<evidence type="ECO:0000313" key="14">
    <source>
        <dbReference type="Proteomes" id="UP000019335"/>
    </source>
</evidence>
<reference evidence="13 14" key="1">
    <citation type="journal article" date="2014" name="Mol. Plant">
        <title>Chromosome Scale Genome Assembly and Transcriptome Profiling of Nannochloropsis gaditana in Nitrogen Depletion.</title>
        <authorList>
            <person name="Corteggiani Carpinelli E."/>
            <person name="Telatin A."/>
            <person name="Vitulo N."/>
            <person name="Forcato C."/>
            <person name="D'Angelo M."/>
            <person name="Schiavon R."/>
            <person name="Vezzi A."/>
            <person name="Giacometti G.M."/>
            <person name="Morosinotto T."/>
            <person name="Valle G."/>
        </authorList>
    </citation>
    <scope>NUCLEOTIDE SEQUENCE [LARGE SCALE GENOMIC DNA]</scope>
    <source>
        <strain evidence="13 14">B-31</strain>
    </source>
</reference>
<dbReference type="InterPro" id="IPR020847">
    <property type="entry name" value="AP_endonuclease_F1_BS"/>
</dbReference>
<dbReference type="Gene3D" id="3.60.10.10">
    <property type="entry name" value="Endonuclease/exonuclease/phosphatase"/>
    <property type="match status" value="1"/>
</dbReference>
<keyword evidence="9" id="KW-0234">DNA repair</keyword>
<feature type="site" description="Transition state stabilizer" evidence="8">
    <location>
        <position position="444"/>
    </location>
</feature>
<feature type="binding site" evidence="7">
    <location>
        <position position="444"/>
    </location>
    <ligand>
        <name>Mg(2+)</name>
        <dbReference type="ChEBI" id="CHEBI:18420"/>
        <label>1</label>
    </ligand>
</feature>
<dbReference type="InterPro" id="IPR020848">
    <property type="entry name" value="AP_endonuclease_F1_CS"/>
</dbReference>
<comment type="caution">
    <text evidence="13">The sequence shown here is derived from an EMBL/GenBank/DDBJ whole genome shotgun (WGS) entry which is preliminary data.</text>
</comment>
<feature type="compositionally biased region" description="Basic and acidic residues" evidence="10">
    <location>
        <begin position="150"/>
        <end position="167"/>
    </location>
</feature>
<keyword evidence="5 7" id="KW-0460">Magnesium</keyword>
<feature type="region of interest" description="Disordered" evidence="10">
    <location>
        <begin position="81"/>
        <end position="270"/>
    </location>
</feature>
<dbReference type="AlphaFoldDB" id="W7TRL7"/>
<feature type="chain" id="PRO_5012497653" description="DNA-(apurinic or apyrimidinic site) endonuclease" evidence="11">
    <location>
        <begin position="16"/>
        <end position="565"/>
    </location>
</feature>
<sequence>MLLALLTLPVQLAFMLNSPTIIHVFGLNTCVNLVSGLCFLPGPLSRGCSSKALMTSRHSSSRFRESFGEFSSTVRTQKWKSSRSISTRTSTSVFSSSGASLHMSPSEPEGARDPLKKRGRPAKGPKPSAQDAAMVAGAESSARRVPLHGDQTRKEVASVGRGREPRSRKAAASPEAMNGTDPSSSTLSPPKKARKGRSRKGDDAVSQGTAVSTERLKDAAAPTSAGSSAVPKSKRPPLQRATIPRGLTPRLEDGPPVSSSSSSSSSRPRRRLRLLSWNVAGLRGLLKKGETAAEAFRSLLLRERPDVLCLQETKLQEEHVAEVAAALRELHLPTFEGNWHCSTAKKGYSGTSVLVSESAGLAVGPGGVTCGMEGEGDGEGEGRVISVDLGAFTLVNVYTPNSGEGLRRLAFRTQAWDRAFERHLEALQGAGDGNRAVLCCGDLNVAHLDADFYNPGEARMAKAAGTTPEERASFGRLLEGAGMVDSFRHYHPDVTGCYSYWSMRAGNRPYNRGMRLDYFLASKNMLRGGDEGGGVPRLLDSFILDQDPAVSKLSDHAPVGVLLEV</sequence>
<feature type="site" description="Important for catalytic activity" evidence="8">
    <location>
        <position position="517"/>
    </location>
</feature>
<feature type="binding site" evidence="7">
    <location>
        <position position="442"/>
    </location>
    <ligand>
        <name>Mg(2+)</name>
        <dbReference type="ChEBI" id="CHEBI:18420"/>
        <label>1</label>
    </ligand>
</feature>
<proteinExistence type="inferred from homology"/>
<evidence type="ECO:0000259" key="12">
    <source>
        <dbReference type="Pfam" id="PF03372"/>
    </source>
</evidence>
<protein>
    <recommendedName>
        <fullName evidence="9">DNA-(apurinic or apyrimidinic site) endonuclease</fullName>
        <ecNumber evidence="9">3.1.-.-</ecNumber>
    </recommendedName>
</protein>
<keyword evidence="13" id="KW-0255">Endonuclease</keyword>
<dbReference type="InterPro" id="IPR005135">
    <property type="entry name" value="Endo/exonuclease/phosphatase"/>
</dbReference>
<dbReference type="OrthoDB" id="498125at2759"/>
<keyword evidence="7" id="KW-0464">Manganese</keyword>
<keyword evidence="11" id="KW-0732">Signal</keyword>
<evidence type="ECO:0000256" key="10">
    <source>
        <dbReference type="SAM" id="MobiDB-lite"/>
    </source>
</evidence>
<dbReference type="PROSITE" id="PS00727">
    <property type="entry name" value="AP_NUCLEASE_F1_2"/>
    <property type="match status" value="1"/>
</dbReference>
<feature type="binding site" evidence="7">
    <location>
        <position position="556"/>
    </location>
    <ligand>
        <name>Mg(2+)</name>
        <dbReference type="ChEBI" id="CHEBI:18420"/>
        <label>1</label>
    </ligand>
</feature>
<name>W7TRL7_9STRA</name>
<keyword evidence="4" id="KW-0378">Hydrolase</keyword>
<dbReference type="EC" id="3.1.-.-" evidence="9"/>
<evidence type="ECO:0000256" key="7">
    <source>
        <dbReference type="PIRSR" id="PIRSR604808-2"/>
    </source>
</evidence>
<evidence type="ECO:0000256" key="1">
    <source>
        <dbReference type="ARBA" id="ARBA00001936"/>
    </source>
</evidence>
<feature type="binding site" evidence="7">
    <location>
        <position position="312"/>
    </location>
    <ligand>
        <name>Mg(2+)</name>
        <dbReference type="ChEBI" id="CHEBI:18420"/>
        <label>1</label>
    </ligand>
</feature>
<dbReference type="GO" id="GO:0006284">
    <property type="term" value="P:base-excision repair"/>
    <property type="evidence" value="ECO:0007669"/>
    <property type="project" value="TreeGrafter"/>
</dbReference>
<feature type="site" description="Interaction with DNA substrate" evidence="8">
    <location>
        <position position="556"/>
    </location>
</feature>
<dbReference type="GO" id="GO:0046872">
    <property type="term" value="F:metal ion binding"/>
    <property type="evidence" value="ECO:0007669"/>
    <property type="project" value="UniProtKB-KW"/>
</dbReference>
<feature type="compositionally biased region" description="Low complexity" evidence="10">
    <location>
        <begin position="82"/>
        <end position="100"/>
    </location>
</feature>
<accession>W7TRL7</accession>
<evidence type="ECO:0000313" key="13">
    <source>
        <dbReference type="EMBL" id="EWM23176.1"/>
    </source>
</evidence>
<evidence type="ECO:0000256" key="4">
    <source>
        <dbReference type="ARBA" id="ARBA00022801"/>
    </source>
</evidence>
<feature type="signal peptide" evidence="11">
    <location>
        <begin position="1"/>
        <end position="15"/>
    </location>
</feature>
<dbReference type="PANTHER" id="PTHR22748">
    <property type="entry name" value="AP ENDONUCLEASE"/>
    <property type="match status" value="1"/>
</dbReference>
<dbReference type="PROSITE" id="PS00728">
    <property type="entry name" value="AP_NUCLEASE_F1_3"/>
    <property type="match status" value="1"/>
</dbReference>
<evidence type="ECO:0000256" key="3">
    <source>
        <dbReference type="ARBA" id="ARBA00022723"/>
    </source>
</evidence>
<dbReference type="SUPFAM" id="SSF56219">
    <property type="entry name" value="DNase I-like"/>
    <property type="match status" value="1"/>
</dbReference>
<gene>
    <name evidence="13" type="ORF">Naga_100484g4</name>
</gene>
<dbReference type="EMBL" id="AZIL01001815">
    <property type="protein sequence ID" value="EWM23176.1"/>
    <property type="molecule type" value="Genomic_DNA"/>
</dbReference>
<dbReference type="GO" id="GO:0003906">
    <property type="term" value="F:DNA-(apurinic or apyrimidinic site) endonuclease activity"/>
    <property type="evidence" value="ECO:0007669"/>
    <property type="project" value="TreeGrafter"/>
</dbReference>
<evidence type="ECO:0000256" key="9">
    <source>
        <dbReference type="RuleBase" id="RU362131"/>
    </source>
</evidence>
<dbReference type="PANTHER" id="PTHR22748:SF6">
    <property type="entry name" value="DNA-(APURINIC OR APYRIMIDINIC SITE) ENDONUCLEASE"/>
    <property type="match status" value="1"/>
</dbReference>
<dbReference type="GO" id="GO:0003677">
    <property type="term" value="F:DNA binding"/>
    <property type="evidence" value="ECO:0007669"/>
    <property type="project" value="InterPro"/>
</dbReference>
<dbReference type="CDD" id="cd09087">
    <property type="entry name" value="Ape1-like_AP-endo"/>
    <property type="match status" value="1"/>
</dbReference>
<comment type="similarity">
    <text evidence="2 9">Belongs to the DNA repair enzymes AP/ExoA family.</text>
</comment>
<evidence type="ECO:0000256" key="2">
    <source>
        <dbReference type="ARBA" id="ARBA00007092"/>
    </source>
</evidence>
<dbReference type="GO" id="GO:0005634">
    <property type="term" value="C:nucleus"/>
    <property type="evidence" value="ECO:0007669"/>
    <property type="project" value="TreeGrafter"/>
</dbReference>
<keyword evidence="14" id="KW-1185">Reference proteome</keyword>
<dbReference type="GO" id="GO:0008081">
    <property type="term" value="F:phosphoric diester hydrolase activity"/>
    <property type="evidence" value="ECO:0007669"/>
    <property type="project" value="TreeGrafter"/>
</dbReference>
<dbReference type="GO" id="GO:0008311">
    <property type="term" value="F:double-stranded DNA 3'-5' DNA exonuclease activity"/>
    <property type="evidence" value="ECO:0007669"/>
    <property type="project" value="TreeGrafter"/>
</dbReference>
<dbReference type="NCBIfam" id="TIGR00633">
    <property type="entry name" value="xth"/>
    <property type="match status" value="1"/>
</dbReference>
<feature type="binding site" evidence="7">
    <location>
        <position position="555"/>
    </location>
    <ligand>
        <name>Mg(2+)</name>
        <dbReference type="ChEBI" id="CHEBI:18420"/>
        <label>1</label>
    </ligand>
</feature>
<evidence type="ECO:0000256" key="8">
    <source>
        <dbReference type="PIRSR" id="PIRSR604808-3"/>
    </source>
</evidence>
<feature type="active site" description="Proton acceptor" evidence="6">
    <location>
        <position position="556"/>
    </location>
</feature>
<evidence type="ECO:0000256" key="5">
    <source>
        <dbReference type="ARBA" id="ARBA00022842"/>
    </source>
</evidence>
<dbReference type="PROSITE" id="PS00726">
    <property type="entry name" value="AP_NUCLEASE_F1_1"/>
    <property type="match status" value="1"/>
</dbReference>
<dbReference type="Proteomes" id="UP000019335">
    <property type="component" value="Chromosome 18"/>
</dbReference>
<feature type="binding site" evidence="7">
    <location>
        <position position="278"/>
    </location>
    <ligand>
        <name>Mg(2+)</name>
        <dbReference type="ChEBI" id="CHEBI:18420"/>
        <label>1</label>
    </ligand>
</feature>
<dbReference type="InterPro" id="IPR036691">
    <property type="entry name" value="Endo/exonu/phosph_ase_sf"/>
</dbReference>
<feature type="domain" description="Endonuclease/exonuclease/phosphatase" evidence="12">
    <location>
        <begin position="275"/>
        <end position="556"/>
    </location>
</feature>
<keyword evidence="9" id="KW-0227">DNA damage</keyword>
<dbReference type="Pfam" id="PF03372">
    <property type="entry name" value="Exo_endo_phos"/>
    <property type="match status" value="1"/>
</dbReference>
<comment type="cofactor">
    <cofactor evidence="1">
        <name>Mn(2+)</name>
        <dbReference type="ChEBI" id="CHEBI:29035"/>
    </cofactor>
</comment>
<evidence type="ECO:0000256" key="6">
    <source>
        <dbReference type="PIRSR" id="PIRSR604808-1"/>
    </source>
</evidence>
<comment type="cofactor">
    <cofactor evidence="7 9">
        <name>Mg(2+)</name>
        <dbReference type="ChEBI" id="CHEBI:18420"/>
    </cofactor>
    <cofactor evidence="7 9">
        <name>Mn(2+)</name>
        <dbReference type="ChEBI" id="CHEBI:29035"/>
    </cofactor>
    <text evidence="7 9">Probably binds two magnesium or manganese ions per subunit.</text>
</comment>
<evidence type="ECO:0000256" key="11">
    <source>
        <dbReference type="SAM" id="SignalP"/>
    </source>
</evidence>
<feature type="active site" description="Proton donor/acceptor" evidence="6">
    <location>
        <position position="442"/>
    </location>
</feature>
<keyword evidence="13" id="KW-0540">Nuclease</keyword>
<keyword evidence="3 7" id="KW-0479">Metal-binding</keyword>
<dbReference type="PROSITE" id="PS51435">
    <property type="entry name" value="AP_NUCLEASE_F1_4"/>
    <property type="match status" value="1"/>
</dbReference>
<feature type="active site" evidence="6">
    <location>
        <position position="398"/>
    </location>
</feature>
<dbReference type="InterPro" id="IPR004808">
    <property type="entry name" value="AP_endonuc_1"/>
</dbReference>
<organism evidence="13 14">
    <name type="scientific">Nannochloropsis gaditana</name>
    <dbReference type="NCBI Taxonomy" id="72520"/>
    <lineage>
        <taxon>Eukaryota</taxon>
        <taxon>Sar</taxon>
        <taxon>Stramenopiles</taxon>
        <taxon>Ochrophyta</taxon>
        <taxon>Eustigmatophyceae</taxon>
        <taxon>Eustigmatales</taxon>
        <taxon>Monodopsidaceae</taxon>
        <taxon>Nannochloropsis</taxon>
    </lineage>
</organism>